<comment type="pathway">
    <text evidence="2">Amino-acid biosynthesis; L-threonine biosynthesis; L-threonine from L-aspartate: step 5/5.</text>
</comment>
<sequence length="561" mass="59463">MSSYSDAPGFASVLSGHHRRHYSFGDAVLAGWADDGGMLWPTQVPQLDQQRLAAWASLSYPQLCATILKLFVPADDPDIAHGELDALIARSFSGFGSADVVELFTLEGGDLGPGLAIAELWHGPTLAFKDLGMLVLGQMLSHLLRRRRERLLLLVGTSGDTGSSAIEAVRGLPNVDIVVLYPLRGYSSITPVQERQMTSVAEVEANVTVVGVEGTSDDLDVPIEACFRDAPFKRLHALGSVNSVNVVRLLVQSVHFFYAYLRVCPAADRTVQFAVPCGAGGHLAAGLLALQMGLPARLIAATNANDAMHRVLSTGILHAGRPSRPTASPSMDIQMPYNVWRLLYVASGGDGDAVRRWQEQLRIGVLQLPPHIVMWLAKRVGSVAVDDEETLATVRSARVQSGYFLDPHTAVGVAAARRSPFGIYGPPPSTGFVRAHNGATAEPRVCLGCAHAVKFLPSVAAALGSTIDATLAAMPECVTHQCVSAVGRMARELHAAGGAAAGDGFSKEGQMPTGCTTVFRRGEDWEHRLRALLASVTARASERAGASARHGAATGSPASRL</sequence>
<evidence type="ECO:0000256" key="6">
    <source>
        <dbReference type="ARBA" id="ARBA00022697"/>
    </source>
</evidence>
<protein>
    <recommendedName>
        <fullName evidence="4">threonine synthase</fullName>
        <ecNumber evidence="4">4.2.3.1</ecNumber>
    </recommendedName>
</protein>
<proteinExistence type="inferred from homology"/>
<dbReference type="Proteomes" id="UP000037460">
    <property type="component" value="Unassembled WGS sequence"/>
</dbReference>
<feature type="modified residue" description="N6-(pyridoxal phosphate)lysine" evidence="9">
    <location>
        <position position="129"/>
    </location>
</feature>
<comment type="cofactor">
    <cofactor evidence="1 9">
        <name>pyridoxal 5'-phosphate</name>
        <dbReference type="ChEBI" id="CHEBI:597326"/>
    </cofactor>
</comment>
<dbReference type="GO" id="GO:0004795">
    <property type="term" value="F:threonine synthase activity"/>
    <property type="evidence" value="ECO:0007669"/>
    <property type="project" value="UniProtKB-EC"/>
</dbReference>
<dbReference type="EC" id="4.2.3.1" evidence="4"/>
<dbReference type="SUPFAM" id="SSF53686">
    <property type="entry name" value="Tryptophan synthase beta subunit-like PLP-dependent enzymes"/>
    <property type="match status" value="1"/>
</dbReference>
<feature type="domain" description="Threonine synthase N-terminal" evidence="11">
    <location>
        <begin position="19"/>
        <end position="92"/>
    </location>
</feature>
<comment type="caution">
    <text evidence="12">The sequence shown here is derived from an EMBL/GenBank/DDBJ whole genome shotgun (WGS) entry which is preliminary data.</text>
</comment>
<dbReference type="Pfam" id="PF00291">
    <property type="entry name" value="PALP"/>
    <property type="match status" value="1"/>
</dbReference>
<dbReference type="PROSITE" id="PS00165">
    <property type="entry name" value="DEHYDRATASE_SER_THR"/>
    <property type="match status" value="1"/>
</dbReference>
<evidence type="ECO:0000256" key="8">
    <source>
        <dbReference type="ARBA" id="ARBA00023239"/>
    </source>
</evidence>
<dbReference type="UniPathway" id="UPA00050">
    <property type="reaction ID" value="UER00065"/>
</dbReference>
<dbReference type="InterPro" id="IPR004450">
    <property type="entry name" value="Thr_synthase-like"/>
</dbReference>
<keyword evidence="13" id="KW-1185">Reference proteome</keyword>
<dbReference type="NCBIfam" id="TIGR00260">
    <property type="entry name" value="thrC"/>
    <property type="match status" value="1"/>
</dbReference>
<organism evidence="12 13">
    <name type="scientific">Chrysochromulina tobinii</name>
    <dbReference type="NCBI Taxonomy" id="1460289"/>
    <lineage>
        <taxon>Eukaryota</taxon>
        <taxon>Haptista</taxon>
        <taxon>Haptophyta</taxon>
        <taxon>Prymnesiophyceae</taxon>
        <taxon>Prymnesiales</taxon>
        <taxon>Chrysochromulinaceae</taxon>
        <taxon>Chrysochromulina</taxon>
    </lineage>
</organism>
<dbReference type="Gene3D" id="3.40.50.1100">
    <property type="match status" value="2"/>
</dbReference>
<dbReference type="OrthoDB" id="5203861at2759"/>
<evidence type="ECO:0000313" key="12">
    <source>
        <dbReference type="EMBL" id="KOO25585.1"/>
    </source>
</evidence>
<keyword evidence="8" id="KW-0456">Lyase</keyword>
<evidence type="ECO:0000259" key="11">
    <source>
        <dbReference type="Pfam" id="PF14821"/>
    </source>
</evidence>
<evidence type="ECO:0000313" key="13">
    <source>
        <dbReference type="Proteomes" id="UP000037460"/>
    </source>
</evidence>
<dbReference type="Gene3D" id="3.90.1380.10">
    <property type="entry name" value="Threonine synthase, N-terminal domain"/>
    <property type="match status" value="1"/>
</dbReference>
<gene>
    <name evidence="12" type="ORF">Ctob_012938</name>
</gene>
<dbReference type="InterPro" id="IPR036052">
    <property type="entry name" value="TrpB-like_PALP_sf"/>
</dbReference>
<dbReference type="AlphaFoldDB" id="A0A0M0JGK6"/>
<dbReference type="PANTHER" id="PTHR42690">
    <property type="entry name" value="THREONINE SYNTHASE FAMILY MEMBER"/>
    <property type="match status" value="1"/>
</dbReference>
<accession>A0A0M0JGK6</accession>
<keyword evidence="6" id="KW-0791">Threonine biosynthesis</keyword>
<evidence type="ECO:0000256" key="2">
    <source>
        <dbReference type="ARBA" id="ARBA00004979"/>
    </source>
</evidence>
<evidence type="ECO:0000256" key="1">
    <source>
        <dbReference type="ARBA" id="ARBA00001933"/>
    </source>
</evidence>
<feature type="domain" description="Tryptophan synthase beta chain-like PALP" evidence="10">
    <location>
        <begin position="115"/>
        <end position="416"/>
    </location>
</feature>
<dbReference type="PANTHER" id="PTHR42690:SF1">
    <property type="entry name" value="THREONINE SYNTHASE-LIKE 2"/>
    <property type="match status" value="1"/>
</dbReference>
<keyword evidence="7 9" id="KW-0663">Pyridoxal phosphate</keyword>
<evidence type="ECO:0000259" key="10">
    <source>
        <dbReference type="Pfam" id="PF00291"/>
    </source>
</evidence>
<dbReference type="InterPro" id="IPR000634">
    <property type="entry name" value="Ser/Thr_deHydtase_PyrdxlP-BS"/>
</dbReference>
<keyword evidence="5" id="KW-0028">Amino-acid biosynthesis</keyword>
<reference evidence="13" key="1">
    <citation type="journal article" date="2015" name="PLoS Genet.">
        <title>Genome Sequence and Transcriptome Analyses of Chrysochromulina tobin: Metabolic Tools for Enhanced Algal Fitness in the Prominent Order Prymnesiales (Haptophyceae).</title>
        <authorList>
            <person name="Hovde B.T."/>
            <person name="Deodato C.R."/>
            <person name="Hunsperger H.M."/>
            <person name="Ryken S.A."/>
            <person name="Yost W."/>
            <person name="Jha R.K."/>
            <person name="Patterson J."/>
            <person name="Monnat R.J. Jr."/>
            <person name="Barlow S.B."/>
            <person name="Starkenburg S.R."/>
            <person name="Cattolico R.A."/>
        </authorList>
    </citation>
    <scope>NUCLEOTIDE SEQUENCE</scope>
    <source>
        <strain evidence="13">CCMP291</strain>
    </source>
</reference>
<dbReference type="GO" id="GO:0030170">
    <property type="term" value="F:pyridoxal phosphate binding"/>
    <property type="evidence" value="ECO:0007669"/>
    <property type="project" value="InterPro"/>
</dbReference>
<dbReference type="Pfam" id="PF14821">
    <property type="entry name" value="Thr_synth_N"/>
    <property type="match status" value="1"/>
</dbReference>
<dbReference type="InterPro" id="IPR051166">
    <property type="entry name" value="Threonine_Synthase"/>
</dbReference>
<evidence type="ECO:0000256" key="9">
    <source>
        <dbReference type="PIRSR" id="PIRSR604450-51"/>
    </source>
</evidence>
<evidence type="ECO:0000256" key="4">
    <source>
        <dbReference type="ARBA" id="ARBA00013028"/>
    </source>
</evidence>
<name>A0A0M0JGK6_9EUKA</name>
<dbReference type="EMBL" id="JWZX01002954">
    <property type="protein sequence ID" value="KOO25585.1"/>
    <property type="molecule type" value="Genomic_DNA"/>
</dbReference>
<comment type="similarity">
    <text evidence="3">Belongs to the threonine synthase family.</text>
</comment>
<evidence type="ECO:0000256" key="3">
    <source>
        <dbReference type="ARBA" id="ARBA00005517"/>
    </source>
</evidence>
<evidence type="ECO:0000256" key="5">
    <source>
        <dbReference type="ARBA" id="ARBA00022605"/>
    </source>
</evidence>
<dbReference type="GO" id="GO:0009071">
    <property type="term" value="P:serine family amino acid catabolic process"/>
    <property type="evidence" value="ECO:0007669"/>
    <property type="project" value="TreeGrafter"/>
</dbReference>
<dbReference type="InterPro" id="IPR001926">
    <property type="entry name" value="TrpB-like_PALP"/>
</dbReference>
<dbReference type="GO" id="GO:0046360">
    <property type="term" value="P:2-oxobutyrate biosynthetic process"/>
    <property type="evidence" value="ECO:0007669"/>
    <property type="project" value="TreeGrafter"/>
</dbReference>
<dbReference type="InterPro" id="IPR037158">
    <property type="entry name" value="Thr_synth_N_sf"/>
</dbReference>
<dbReference type="InterPro" id="IPR029144">
    <property type="entry name" value="Thr_synth_N"/>
</dbReference>
<dbReference type="GO" id="GO:0009088">
    <property type="term" value="P:threonine biosynthetic process"/>
    <property type="evidence" value="ECO:0007669"/>
    <property type="project" value="UniProtKB-UniPathway"/>
</dbReference>
<evidence type="ECO:0000256" key="7">
    <source>
        <dbReference type="ARBA" id="ARBA00022898"/>
    </source>
</evidence>